<name>A0A8J3Y1H5_9ACTN</name>
<evidence type="ECO:0000313" key="1">
    <source>
        <dbReference type="EMBL" id="GII59021.1"/>
    </source>
</evidence>
<keyword evidence="2" id="KW-1185">Reference proteome</keyword>
<evidence type="ECO:0000313" key="2">
    <source>
        <dbReference type="Proteomes" id="UP000605992"/>
    </source>
</evidence>
<reference evidence="1" key="1">
    <citation type="submission" date="2021-01" db="EMBL/GenBank/DDBJ databases">
        <title>Whole genome shotgun sequence of Planotetraspora thailandica NBRC 104271.</title>
        <authorList>
            <person name="Komaki H."/>
            <person name="Tamura T."/>
        </authorList>
    </citation>
    <scope>NUCLEOTIDE SEQUENCE</scope>
    <source>
        <strain evidence="1">NBRC 104271</strain>
    </source>
</reference>
<dbReference type="Proteomes" id="UP000605992">
    <property type="component" value="Unassembled WGS sequence"/>
</dbReference>
<dbReference type="EMBL" id="BOOR01000076">
    <property type="protein sequence ID" value="GII59021.1"/>
    <property type="molecule type" value="Genomic_DNA"/>
</dbReference>
<proteinExistence type="predicted"/>
<comment type="caution">
    <text evidence="1">The sequence shown here is derived from an EMBL/GenBank/DDBJ whole genome shotgun (WGS) entry which is preliminary data.</text>
</comment>
<sequence>MFIWGRRIAALSHDDEGVRIAHDPQGVERRTQMWLRVAADHLEEAQCATAAARRSSMANGSE</sequence>
<accession>A0A8J3Y1H5</accession>
<protein>
    <submittedName>
        <fullName evidence="1">Uncharacterized protein</fullName>
    </submittedName>
</protein>
<gene>
    <name evidence="1" type="ORF">Pth03_74100</name>
</gene>
<organism evidence="1 2">
    <name type="scientific">Planotetraspora thailandica</name>
    <dbReference type="NCBI Taxonomy" id="487172"/>
    <lineage>
        <taxon>Bacteria</taxon>
        <taxon>Bacillati</taxon>
        <taxon>Actinomycetota</taxon>
        <taxon>Actinomycetes</taxon>
        <taxon>Streptosporangiales</taxon>
        <taxon>Streptosporangiaceae</taxon>
        <taxon>Planotetraspora</taxon>
    </lineage>
</organism>
<dbReference type="AlphaFoldDB" id="A0A8J3Y1H5"/>